<accession>A0ABS9Z3I1</accession>
<dbReference type="Proteomes" id="UP001139104">
    <property type="component" value="Unassembled WGS sequence"/>
</dbReference>
<evidence type="ECO:0000313" key="5">
    <source>
        <dbReference type="EMBL" id="MCI4682137.1"/>
    </source>
</evidence>
<reference evidence="5" key="1">
    <citation type="journal article" date="2022" name="ISME J.">
        <title>Identification of active gaseous-alkane degraders at natural gas seeps.</title>
        <authorList>
            <person name="Farhan Ul Haque M."/>
            <person name="Hernandez M."/>
            <person name="Crombie A.T."/>
            <person name="Murrell J.C."/>
        </authorList>
    </citation>
    <scope>NUCLEOTIDE SEQUENCE</scope>
    <source>
        <strain evidence="5">PC2</strain>
    </source>
</reference>
<dbReference type="PANTHER" id="PTHR12526:SF640">
    <property type="entry name" value="COLANIC ACID BIOSYNTHESIS GLYCOSYLTRANSFERASE WCAL-RELATED"/>
    <property type="match status" value="1"/>
</dbReference>
<sequence>MDEIEVIIPNLSFRYSGGTAVNRTIAPLIARKRDAVWFGPDAPEGIARLSILDLLRLRFQPPKRHRARIWHARRNDEMVVGLLLKWLGWRFALIFNSAGQRRHTAFTRFLIARMDEIIATSEISASFLERPATVIHHGIDLDAYKPPQDRAAAFAATGLPGKYGIGVFGRVRKQKGIDLFVAAMLRLLPKYPDFTAVIVGLITVDNAPFVDRLKADIAAAGLSHRIRFLGELPIQEVPAWYQRISIYVFASRVEGFGLTMLEAMAAGNAVVATRAGAAELVIEDGVTGVLAPTGDVDALSASIEPLMREPERIEGIGERARARVMDAFNRDREVAEIIGVYRKIWADE</sequence>
<dbReference type="SUPFAM" id="SSF53756">
    <property type="entry name" value="UDP-Glycosyltransferase/glycogen phosphorylase"/>
    <property type="match status" value="1"/>
</dbReference>
<evidence type="ECO:0000256" key="1">
    <source>
        <dbReference type="ARBA" id="ARBA00009481"/>
    </source>
</evidence>
<dbReference type="CDD" id="cd03801">
    <property type="entry name" value="GT4_PimA-like"/>
    <property type="match status" value="1"/>
</dbReference>
<organism evidence="5 6">
    <name type="scientific">Candidatus Rhodoblastus alkanivorans</name>
    <dbReference type="NCBI Taxonomy" id="2954117"/>
    <lineage>
        <taxon>Bacteria</taxon>
        <taxon>Pseudomonadati</taxon>
        <taxon>Pseudomonadota</taxon>
        <taxon>Alphaproteobacteria</taxon>
        <taxon>Hyphomicrobiales</taxon>
        <taxon>Rhodoblastaceae</taxon>
        <taxon>Rhodoblastus</taxon>
    </lineage>
</organism>
<protein>
    <submittedName>
        <fullName evidence="5">Glycosyltransferase family 4 protein</fullName>
    </submittedName>
</protein>
<dbReference type="Gene3D" id="3.40.50.2000">
    <property type="entry name" value="Glycogen Phosphorylase B"/>
    <property type="match status" value="2"/>
</dbReference>
<gene>
    <name evidence="5" type="ORF">K2U94_05050</name>
</gene>
<evidence type="ECO:0000256" key="3">
    <source>
        <dbReference type="ARBA" id="ARBA00022679"/>
    </source>
</evidence>
<dbReference type="Pfam" id="PF00534">
    <property type="entry name" value="Glycos_transf_1"/>
    <property type="match status" value="1"/>
</dbReference>
<evidence type="ECO:0000259" key="4">
    <source>
        <dbReference type="Pfam" id="PF00534"/>
    </source>
</evidence>
<dbReference type="RefSeq" id="WP_243066168.1">
    <property type="nucleotide sequence ID" value="NZ_JAIVFK010000002.1"/>
</dbReference>
<name>A0ABS9Z3I1_9HYPH</name>
<dbReference type="InterPro" id="IPR001296">
    <property type="entry name" value="Glyco_trans_1"/>
</dbReference>
<keyword evidence="6" id="KW-1185">Reference proteome</keyword>
<dbReference type="EMBL" id="JAIVFP010000001">
    <property type="protein sequence ID" value="MCI4682137.1"/>
    <property type="molecule type" value="Genomic_DNA"/>
</dbReference>
<evidence type="ECO:0000313" key="6">
    <source>
        <dbReference type="Proteomes" id="UP001139104"/>
    </source>
</evidence>
<comment type="similarity">
    <text evidence="1">Belongs to the glycosyltransferase group 1 family. Glycosyltransferase 4 subfamily.</text>
</comment>
<dbReference type="PANTHER" id="PTHR12526">
    <property type="entry name" value="GLYCOSYLTRANSFERASE"/>
    <property type="match status" value="1"/>
</dbReference>
<keyword evidence="2" id="KW-0328">Glycosyltransferase</keyword>
<proteinExistence type="inferred from homology"/>
<comment type="caution">
    <text evidence="5">The sequence shown here is derived from an EMBL/GenBank/DDBJ whole genome shotgun (WGS) entry which is preliminary data.</text>
</comment>
<feature type="domain" description="Glycosyl transferase family 1" evidence="4">
    <location>
        <begin position="161"/>
        <end position="322"/>
    </location>
</feature>
<evidence type="ECO:0000256" key="2">
    <source>
        <dbReference type="ARBA" id="ARBA00022676"/>
    </source>
</evidence>
<keyword evidence="3" id="KW-0808">Transferase</keyword>